<dbReference type="PANTHER" id="PTHR21017">
    <property type="entry name" value="NIPSNAP-RELATED"/>
    <property type="match status" value="1"/>
</dbReference>
<dbReference type="Gene3D" id="3.30.70.100">
    <property type="match status" value="2"/>
</dbReference>
<dbReference type="InterPro" id="IPR012577">
    <property type="entry name" value="NIPSNAP"/>
</dbReference>
<dbReference type="InterPro" id="IPR051557">
    <property type="entry name" value="NipSnap_domain"/>
</dbReference>
<proteinExistence type="inferred from homology"/>
<evidence type="ECO:0000256" key="1">
    <source>
        <dbReference type="ARBA" id="ARBA00005291"/>
    </source>
</evidence>
<comment type="similarity">
    <text evidence="1">Belongs to the NipSnap family.</text>
</comment>
<accession>A0A177WLK7</accession>
<dbReference type="GO" id="GO:0005739">
    <property type="term" value="C:mitochondrion"/>
    <property type="evidence" value="ECO:0007669"/>
    <property type="project" value="TreeGrafter"/>
</dbReference>
<feature type="region of interest" description="Disordered" evidence="2">
    <location>
        <begin position="37"/>
        <end position="58"/>
    </location>
</feature>
<reference evidence="4 5" key="1">
    <citation type="submission" date="2006-10" db="EMBL/GenBank/DDBJ databases">
        <title>The Genome Sequence of Batrachochytrium dendrobatidis JEL423.</title>
        <authorList>
            <consortium name="The Broad Institute Genome Sequencing Platform"/>
            <person name="Birren B."/>
            <person name="Lander E."/>
            <person name="Galagan J."/>
            <person name="Cuomo C."/>
            <person name="Devon K."/>
            <person name="Jaffe D."/>
            <person name="Butler J."/>
            <person name="Alvarez P."/>
            <person name="Gnerre S."/>
            <person name="Grabherr M."/>
            <person name="Kleber M."/>
            <person name="Mauceli E."/>
            <person name="Brockman W."/>
            <person name="Young S."/>
            <person name="LaButti K."/>
            <person name="Sykes S."/>
            <person name="DeCaprio D."/>
            <person name="Crawford M."/>
            <person name="Koehrsen M."/>
            <person name="Engels R."/>
            <person name="Montgomery P."/>
            <person name="Pearson M."/>
            <person name="Howarth C."/>
            <person name="Larson L."/>
            <person name="White J."/>
            <person name="O'Leary S."/>
            <person name="Kodira C."/>
            <person name="Zeng Q."/>
            <person name="Yandava C."/>
            <person name="Alvarado L."/>
            <person name="Longcore J."/>
            <person name="James T."/>
        </authorList>
    </citation>
    <scope>NUCLEOTIDE SEQUENCE [LARGE SCALE GENOMIC DNA]</scope>
    <source>
        <strain evidence="4 5">JEL423</strain>
    </source>
</reference>
<dbReference type="eggNOG" id="KOG2883">
    <property type="taxonomic scope" value="Eukaryota"/>
</dbReference>
<evidence type="ECO:0000313" key="4">
    <source>
        <dbReference type="EMBL" id="OAJ40554.1"/>
    </source>
</evidence>
<dbReference type="VEuPathDB" id="FungiDB:BDEG_24272"/>
<dbReference type="AlphaFoldDB" id="A0A177WLK7"/>
<dbReference type="Proteomes" id="UP000077115">
    <property type="component" value="Unassembled WGS sequence"/>
</dbReference>
<evidence type="ECO:0000259" key="3">
    <source>
        <dbReference type="Pfam" id="PF07978"/>
    </source>
</evidence>
<evidence type="ECO:0000256" key="2">
    <source>
        <dbReference type="SAM" id="MobiDB-lite"/>
    </source>
</evidence>
<name>A0A177WLK7_BATDL</name>
<sequence length="314" mass="36392">MYLQCGPLSMVSKRLAFSPLLQSLNQTSINPMLVRTLSKSSKDSEDSTLESTPTQGSASVKSMFNSILRGAPNKEGNEPEELSVTYSKLMARGKYVHELQVHNVKPEAMDDYIALTAEHYPRIGKDQGSEVKLFGSWTTEIGELDQAIHIWQYNHYPGYIQTKKILAQDQVYQDFQRRLRPMLRSRENQIMLEFAFWKSATAVTLPKEPSKNSIYELRTYLLQPGKMLEWEQQWRRGLEARSKFVQPIGAWFSQLGHLNYVHHMWAYPDLQVRKEMREKAWEVEGWSQTVHKTVQLIDHMQARIVTPLPYSPSN</sequence>
<gene>
    <name evidence="4" type="ORF">BDEG_24272</name>
</gene>
<feature type="compositionally biased region" description="Polar residues" evidence="2">
    <location>
        <begin position="49"/>
        <end position="58"/>
    </location>
</feature>
<dbReference type="Pfam" id="PF07978">
    <property type="entry name" value="NIPSNAP"/>
    <property type="match status" value="2"/>
</dbReference>
<feature type="domain" description="NIPSNAP" evidence="3">
    <location>
        <begin position="215"/>
        <end position="312"/>
    </location>
</feature>
<dbReference type="OrthoDB" id="10262843at2759"/>
<dbReference type="EMBL" id="DS022304">
    <property type="protein sequence ID" value="OAJ40554.1"/>
    <property type="molecule type" value="Genomic_DNA"/>
</dbReference>
<organism evidence="4 5">
    <name type="scientific">Batrachochytrium dendrobatidis (strain JEL423)</name>
    <dbReference type="NCBI Taxonomy" id="403673"/>
    <lineage>
        <taxon>Eukaryota</taxon>
        <taxon>Fungi</taxon>
        <taxon>Fungi incertae sedis</taxon>
        <taxon>Chytridiomycota</taxon>
        <taxon>Chytridiomycota incertae sedis</taxon>
        <taxon>Chytridiomycetes</taxon>
        <taxon>Rhizophydiales</taxon>
        <taxon>Rhizophydiales incertae sedis</taxon>
        <taxon>Batrachochytrium</taxon>
    </lineage>
</organism>
<protein>
    <recommendedName>
        <fullName evidence="3">NIPSNAP domain-containing protein</fullName>
    </recommendedName>
</protein>
<dbReference type="PANTHER" id="PTHR21017:SF17">
    <property type="entry name" value="PROTEIN NIPSNAP"/>
    <property type="match status" value="1"/>
</dbReference>
<reference evidence="4 5" key="2">
    <citation type="submission" date="2016-05" db="EMBL/GenBank/DDBJ databases">
        <title>Lineage-specific infection strategies underlie the spectrum of fungal disease in amphibians.</title>
        <authorList>
            <person name="Cuomo C.A."/>
            <person name="Farrer R.A."/>
            <person name="James T."/>
            <person name="Longcore J."/>
            <person name="Birren B."/>
        </authorList>
    </citation>
    <scope>NUCLEOTIDE SEQUENCE [LARGE SCALE GENOMIC DNA]</scope>
    <source>
        <strain evidence="4 5">JEL423</strain>
    </source>
</reference>
<dbReference type="InterPro" id="IPR011008">
    <property type="entry name" value="Dimeric_a/b-barrel"/>
</dbReference>
<feature type="domain" description="NIPSNAP" evidence="3">
    <location>
        <begin position="98"/>
        <end position="196"/>
    </location>
</feature>
<dbReference type="SUPFAM" id="SSF54909">
    <property type="entry name" value="Dimeric alpha+beta barrel"/>
    <property type="match status" value="2"/>
</dbReference>
<evidence type="ECO:0000313" key="5">
    <source>
        <dbReference type="Proteomes" id="UP000077115"/>
    </source>
</evidence>
<dbReference type="STRING" id="403673.A0A177WLK7"/>
<dbReference type="GO" id="GO:0000423">
    <property type="term" value="P:mitophagy"/>
    <property type="evidence" value="ECO:0007669"/>
    <property type="project" value="UniProtKB-ARBA"/>
</dbReference>
<dbReference type="FunFam" id="3.30.70.100:FF:000004">
    <property type="entry name" value="NIPSNAP family protein"/>
    <property type="match status" value="1"/>
</dbReference>